<proteinExistence type="predicted"/>
<name>A0A0L0FET0_9EUKA</name>
<keyword evidence="3" id="KW-1185">Reference proteome</keyword>
<reference evidence="2 3" key="1">
    <citation type="submission" date="2011-02" db="EMBL/GenBank/DDBJ databases">
        <title>The Genome Sequence of Sphaeroforma arctica JP610.</title>
        <authorList>
            <consortium name="The Broad Institute Genome Sequencing Platform"/>
            <person name="Russ C."/>
            <person name="Cuomo C."/>
            <person name="Young S.K."/>
            <person name="Zeng Q."/>
            <person name="Gargeya S."/>
            <person name="Alvarado L."/>
            <person name="Berlin A."/>
            <person name="Chapman S.B."/>
            <person name="Chen Z."/>
            <person name="Freedman E."/>
            <person name="Gellesch M."/>
            <person name="Goldberg J."/>
            <person name="Griggs A."/>
            <person name="Gujja S."/>
            <person name="Heilman E."/>
            <person name="Heiman D."/>
            <person name="Howarth C."/>
            <person name="Mehta T."/>
            <person name="Neiman D."/>
            <person name="Pearson M."/>
            <person name="Roberts A."/>
            <person name="Saif S."/>
            <person name="Shea T."/>
            <person name="Shenoy N."/>
            <person name="Sisk P."/>
            <person name="Stolte C."/>
            <person name="Sykes S."/>
            <person name="White J."/>
            <person name="Yandava C."/>
            <person name="Burger G."/>
            <person name="Gray M.W."/>
            <person name="Holland P.W.H."/>
            <person name="King N."/>
            <person name="Lang F.B.F."/>
            <person name="Roger A.J."/>
            <person name="Ruiz-Trillo I."/>
            <person name="Haas B."/>
            <person name="Nusbaum C."/>
            <person name="Birren B."/>
        </authorList>
    </citation>
    <scope>NUCLEOTIDE SEQUENCE [LARGE SCALE GENOMIC DNA]</scope>
    <source>
        <strain evidence="2 3">JP610</strain>
    </source>
</reference>
<evidence type="ECO:0000256" key="1">
    <source>
        <dbReference type="SAM" id="MobiDB-lite"/>
    </source>
</evidence>
<dbReference type="Proteomes" id="UP000054560">
    <property type="component" value="Unassembled WGS sequence"/>
</dbReference>
<dbReference type="RefSeq" id="XP_014149179.1">
    <property type="nucleotide sequence ID" value="XM_014293704.1"/>
</dbReference>
<evidence type="ECO:0000313" key="2">
    <source>
        <dbReference type="EMBL" id="KNC75277.1"/>
    </source>
</evidence>
<evidence type="ECO:0000313" key="3">
    <source>
        <dbReference type="Proteomes" id="UP000054560"/>
    </source>
</evidence>
<gene>
    <name evidence="2" type="ORF">SARC_12197</name>
</gene>
<dbReference type="OrthoDB" id="5563016at2759"/>
<feature type="compositionally biased region" description="Low complexity" evidence="1">
    <location>
        <begin position="44"/>
        <end position="56"/>
    </location>
</feature>
<organism evidence="2 3">
    <name type="scientific">Sphaeroforma arctica JP610</name>
    <dbReference type="NCBI Taxonomy" id="667725"/>
    <lineage>
        <taxon>Eukaryota</taxon>
        <taxon>Ichthyosporea</taxon>
        <taxon>Ichthyophonida</taxon>
        <taxon>Sphaeroforma</taxon>
    </lineage>
</organism>
<feature type="region of interest" description="Disordered" evidence="1">
    <location>
        <begin position="44"/>
        <end position="77"/>
    </location>
</feature>
<dbReference type="GeneID" id="25912701"/>
<dbReference type="EMBL" id="KQ243729">
    <property type="protein sequence ID" value="KNC75277.1"/>
    <property type="molecule type" value="Genomic_DNA"/>
</dbReference>
<protein>
    <submittedName>
        <fullName evidence="2">Uncharacterized protein</fullName>
    </submittedName>
</protein>
<accession>A0A0L0FET0</accession>
<sequence length="158" mass="17460">MQSITNALVRASKAASNQELAEIKTHSHMIKDLDTNIGMDSVDSVDLSDYDSGSPSDDGEDKLSAVHHRQPASRRSSILQTNHPGLIRNTSRVSFGRRVSVCETFAPNVYDRTAATSEVDSTSTDMLDIAYWLDNFKINEMDVHPSSLENTLIYMPNA</sequence>
<dbReference type="AlphaFoldDB" id="A0A0L0FET0"/>